<reference evidence="2 3" key="1">
    <citation type="submission" date="2023-03" db="EMBL/GenBank/DDBJ databases">
        <title>Genome sequence of Lichtheimia ornata CBS 291.66.</title>
        <authorList>
            <person name="Mohabir J.T."/>
            <person name="Shea T.P."/>
            <person name="Kurbessoian T."/>
            <person name="Berby B."/>
            <person name="Fontaine J."/>
            <person name="Livny J."/>
            <person name="Gnirke A."/>
            <person name="Stajich J.E."/>
            <person name="Cuomo C.A."/>
        </authorList>
    </citation>
    <scope>NUCLEOTIDE SEQUENCE [LARGE SCALE GENOMIC DNA]</scope>
    <source>
        <strain evidence="2">CBS 291.66</strain>
    </source>
</reference>
<evidence type="ECO:0000313" key="2">
    <source>
        <dbReference type="EMBL" id="KAJ8656848.1"/>
    </source>
</evidence>
<feature type="region of interest" description="Disordered" evidence="1">
    <location>
        <begin position="155"/>
        <end position="184"/>
    </location>
</feature>
<dbReference type="Proteomes" id="UP001234581">
    <property type="component" value="Unassembled WGS sequence"/>
</dbReference>
<accession>A0AAD7V1C0</accession>
<name>A0AAD7V1C0_9FUNG</name>
<gene>
    <name evidence="2" type="ORF">O0I10_007445</name>
</gene>
<evidence type="ECO:0000313" key="3">
    <source>
        <dbReference type="Proteomes" id="UP001234581"/>
    </source>
</evidence>
<dbReference type="AlphaFoldDB" id="A0AAD7V1C0"/>
<evidence type="ECO:0000256" key="1">
    <source>
        <dbReference type="SAM" id="MobiDB-lite"/>
    </source>
</evidence>
<dbReference type="GeneID" id="83214854"/>
<comment type="caution">
    <text evidence="2">The sequence shown here is derived from an EMBL/GenBank/DDBJ whole genome shotgun (WGS) entry which is preliminary data.</text>
</comment>
<dbReference type="EMBL" id="JARTCD010000036">
    <property type="protein sequence ID" value="KAJ8656848.1"/>
    <property type="molecule type" value="Genomic_DNA"/>
</dbReference>
<protein>
    <submittedName>
        <fullName evidence="2">Uncharacterized protein</fullName>
    </submittedName>
</protein>
<keyword evidence="3" id="KW-1185">Reference proteome</keyword>
<proteinExistence type="predicted"/>
<dbReference type="RefSeq" id="XP_058341761.1">
    <property type="nucleotide sequence ID" value="XM_058487461.1"/>
</dbReference>
<sequence length="310" mass="35770">MPAFWSRQSMEHRDETPMESLYKACLAGLDTVLHEMVVDITSDKSYHGTSLLGSIQHSVSSLVRNTSTITSTAHELFEQVERLLLSDLWMLTTAHVPFARVLVAVLRSLELDNDYSTMHLSWDEAHAKITYALENIPSSLADTPSIRALRRHCNNEEEDEKPPAYNDLDTHHHHQQPLEEKPPQYDELDRIMATVFRLSTGYSNQRVEMLHPLPQKRSLTDLLAKSLHRPSYNRQRFQLSSDKERDLFMNGLLHKVDRLEGRRLSNQDADPPRDELEDLLHHICRAKRTRLDNQRAAFTTTTTTTTLLRS</sequence>
<organism evidence="2 3">
    <name type="scientific">Lichtheimia ornata</name>
    <dbReference type="NCBI Taxonomy" id="688661"/>
    <lineage>
        <taxon>Eukaryota</taxon>
        <taxon>Fungi</taxon>
        <taxon>Fungi incertae sedis</taxon>
        <taxon>Mucoromycota</taxon>
        <taxon>Mucoromycotina</taxon>
        <taxon>Mucoromycetes</taxon>
        <taxon>Mucorales</taxon>
        <taxon>Lichtheimiaceae</taxon>
        <taxon>Lichtheimia</taxon>
    </lineage>
</organism>